<dbReference type="InterPro" id="IPR003658">
    <property type="entry name" value="Anti-sigma_ant"/>
</dbReference>
<dbReference type="GO" id="GO:0043856">
    <property type="term" value="F:anti-sigma factor antagonist activity"/>
    <property type="evidence" value="ECO:0007669"/>
    <property type="project" value="InterPro"/>
</dbReference>
<evidence type="ECO:0000256" key="1">
    <source>
        <dbReference type="ARBA" id="ARBA00009013"/>
    </source>
</evidence>
<accession>A0A4U5WXH6</accession>
<proteinExistence type="inferred from homology"/>
<dbReference type="SUPFAM" id="SSF52091">
    <property type="entry name" value="SpoIIaa-like"/>
    <property type="match status" value="1"/>
</dbReference>
<comment type="similarity">
    <text evidence="1 2">Belongs to the anti-sigma-factor antagonist family.</text>
</comment>
<evidence type="ECO:0000259" key="3">
    <source>
        <dbReference type="PROSITE" id="PS50801"/>
    </source>
</evidence>
<feature type="domain" description="STAS" evidence="3">
    <location>
        <begin position="18"/>
        <end position="125"/>
    </location>
</feature>
<gene>
    <name evidence="4" type="ORF">E4U92_26460</name>
</gene>
<reference evidence="4 5" key="1">
    <citation type="submission" date="2019-04" db="EMBL/GenBank/DDBJ databases">
        <title>Streptomyces lasaliensis sp.nov., an Actinomycete isolated from soil which produces the polyether antibiotic lasalocid.</title>
        <authorList>
            <person name="Erwin G."/>
            <person name="Haber C."/>
        </authorList>
    </citation>
    <scope>NUCLEOTIDE SEQUENCE [LARGE SCALE GENOMIC DNA]</scope>
    <source>
        <strain evidence="4 5">DSM 40089</strain>
    </source>
</reference>
<name>A0A4U5WXH6_STRGB</name>
<dbReference type="NCBIfam" id="TIGR00377">
    <property type="entry name" value="ant_ant_sig"/>
    <property type="match status" value="1"/>
</dbReference>
<protein>
    <recommendedName>
        <fullName evidence="2">Anti-sigma factor antagonist</fullName>
    </recommendedName>
</protein>
<dbReference type="Proteomes" id="UP000308632">
    <property type="component" value="Unassembled WGS sequence"/>
</dbReference>
<evidence type="ECO:0000313" key="5">
    <source>
        <dbReference type="Proteomes" id="UP000308632"/>
    </source>
</evidence>
<dbReference type="PROSITE" id="PS50801">
    <property type="entry name" value="STAS"/>
    <property type="match status" value="1"/>
</dbReference>
<comment type="caution">
    <text evidence="4">The sequence shown here is derived from an EMBL/GenBank/DDBJ whole genome shotgun (WGS) entry which is preliminary data.</text>
</comment>
<evidence type="ECO:0000313" key="4">
    <source>
        <dbReference type="EMBL" id="TKT06602.1"/>
    </source>
</evidence>
<dbReference type="AlphaFoldDB" id="A0A4U5WXH6"/>
<dbReference type="InterPro" id="IPR036513">
    <property type="entry name" value="STAS_dom_sf"/>
</dbReference>
<dbReference type="EMBL" id="SZPR01000021">
    <property type="protein sequence ID" value="TKT06602.1"/>
    <property type="molecule type" value="Genomic_DNA"/>
</dbReference>
<dbReference type="CDD" id="cd07043">
    <property type="entry name" value="STAS_anti-anti-sigma_factors"/>
    <property type="match status" value="1"/>
</dbReference>
<dbReference type="Gene3D" id="3.30.750.24">
    <property type="entry name" value="STAS domain"/>
    <property type="match status" value="1"/>
</dbReference>
<evidence type="ECO:0000256" key="2">
    <source>
        <dbReference type="RuleBase" id="RU003749"/>
    </source>
</evidence>
<dbReference type="PANTHER" id="PTHR33495">
    <property type="entry name" value="ANTI-SIGMA FACTOR ANTAGONIST TM_1081-RELATED-RELATED"/>
    <property type="match status" value="1"/>
</dbReference>
<dbReference type="InterPro" id="IPR002645">
    <property type="entry name" value="STAS_dom"/>
</dbReference>
<organism evidence="4 5">
    <name type="scientific">Streptomyces galbus</name>
    <dbReference type="NCBI Taxonomy" id="33898"/>
    <lineage>
        <taxon>Bacteria</taxon>
        <taxon>Bacillati</taxon>
        <taxon>Actinomycetota</taxon>
        <taxon>Actinomycetes</taxon>
        <taxon>Kitasatosporales</taxon>
        <taxon>Streptomycetaceae</taxon>
        <taxon>Streptomyces</taxon>
    </lineage>
</organism>
<dbReference type="PANTHER" id="PTHR33495:SF2">
    <property type="entry name" value="ANTI-SIGMA FACTOR ANTAGONIST TM_1081-RELATED"/>
    <property type="match status" value="1"/>
</dbReference>
<sequence>MAEGRMTDQKHAEHAGRLVVVATATDGIRVLSPAGEIDHDTVQTLRQALDVTGITRPRIVVDMRRVTFMDSVGINLLIEAYKAVSKAGGWIRLAAPSEFVLRVVQLVGIDRIIACRPTLREALAP</sequence>
<dbReference type="Pfam" id="PF01740">
    <property type="entry name" value="STAS"/>
    <property type="match status" value="1"/>
</dbReference>